<dbReference type="AlphaFoldDB" id="A0A445J443"/>
<name>A0A445J443_GLYSO</name>
<dbReference type="EMBL" id="QZWG01000009">
    <property type="protein sequence ID" value="RZB93153.1"/>
    <property type="molecule type" value="Genomic_DNA"/>
</dbReference>
<proteinExistence type="predicted"/>
<comment type="caution">
    <text evidence="1">The sequence shown here is derived from an EMBL/GenBank/DDBJ whole genome shotgun (WGS) entry which is preliminary data.</text>
</comment>
<organism evidence="1 2">
    <name type="scientific">Glycine soja</name>
    <name type="common">Wild soybean</name>
    <dbReference type="NCBI Taxonomy" id="3848"/>
    <lineage>
        <taxon>Eukaryota</taxon>
        <taxon>Viridiplantae</taxon>
        <taxon>Streptophyta</taxon>
        <taxon>Embryophyta</taxon>
        <taxon>Tracheophyta</taxon>
        <taxon>Spermatophyta</taxon>
        <taxon>Magnoliopsida</taxon>
        <taxon>eudicotyledons</taxon>
        <taxon>Gunneridae</taxon>
        <taxon>Pentapetalae</taxon>
        <taxon>rosids</taxon>
        <taxon>fabids</taxon>
        <taxon>Fabales</taxon>
        <taxon>Fabaceae</taxon>
        <taxon>Papilionoideae</taxon>
        <taxon>50 kb inversion clade</taxon>
        <taxon>NPAAA clade</taxon>
        <taxon>indigoferoid/millettioid clade</taxon>
        <taxon>Phaseoleae</taxon>
        <taxon>Glycine</taxon>
        <taxon>Glycine subgen. Soja</taxon>
    </lineage>
</organism>
<evidence type="ECO:0000313" key="1">
    <source>
        <dbReference type="EMBL" id="RZB93153.1"/>
    </source>
</evidence>
<reference evidence="1 2" key="1">
    <citation type="submission" date="2018-09" db="EMBL/GenBank/DDBJ databases">
        <title>A high-quality reference genome of wild soybean provides a powerful tool to mine soybean genomes.</title>
        <authorList>
            <person name="Xie M."/>
            <person name="Chung C.Y.L."/>
            <person name="Li M.-W."/>
            <person name="Wong F.-L."/>
            <person name="Chan T.-F."/>
            <person name="Lam H.-M."/>
        </authorList>
    </citation>
    <scope>NUCLEOTIDE SEQUENCE [LARGE SCALE GENOMIC DNA]</scope>
    <source>
        <strain evidence="2">cv. W05</strain>
        <tissue evidence="1">Hypocotyl of etiolated seedlings</tissue>
    </source>
</reference>
<dbReference type="Proteomes" id="UP000289340">
    <property type="component" value="Chromosome 9"/>
</dbReference>
<protein>
    <submittedName>
        <fullName evidence="1">Uncharacterized protein</fullName>
    </submittedName>
</protein>
<sequence length="67" mass="7808">MQLLSNSVFICMMMQIQTKESWDVAKMWIPRSYGLIYVASYKVVHESKGQVRRICLILKGTPVMIKE</sequence>
<gene>
    <name evidence="1" type="ORF">D0Y65_024843</name>
</gene>
<keyword evidence="2" id="KW-1185">Reference proteome</keyword>
<accession>A0A445J443</accession>
<evidence type="ECO:0000313" key="2">
    <source>
        <dbReference type="Proteomes" id="UP000289340"/>
    </source>
</evidence>